<keyword evidence="6" id="KW-0804">Transcription</keyword>
<dbReference type="Gene3D" id="1.10.274.100">
    <property type="entry name" value="RNA polymerase Rpb1, domain 3"/>
    <property type="match status" value="1"/>
</dbReference>
<reference evidence="9" key="1">
    <citation type="journal article" date="2014" name="PLoS ONE">
        <title>Transcriptome-Based Identification of ABC Transporters in the Western Tarnished Plant Bug Lygus hesperus.</title>
        <authorList>
            <person name="Hull J.J."/>
            <person name="Chaney K."/>
            <person name="Geib S.M."/>
            <person name="Fabrick J.A."/>
            <person name="Brent C.S."/>
            <person name="Walsh D."/>
            <person name="Lavine L.C."/>
        </authorList>
    </citation>
    <scope>NUCLEOTIDE SEQUENCE</scope>
</reference>
<dbReference type="FunFam" id="2.40.40.20:FF:000019">
    <property type="entry name" value="DNA-directed RNA polymerase II subunit RPB1"/>
    <property type="match status" value="1"/>
</dbReference>
<dbReference type="InterPro" id="IPR000722">
    <property type="entry name" value="RNA_pol_asu"/>
</dbReference>
<feature type="domain" description="RNA polymerase N-terminal" evidence="8">
    <location>
        <begin position="6"/>
        <end position="181"/>
    </location>
</feature>
<dbReference type="GO" id="GO:0005736">
    <property type="term" value="C:RNA polymerase I complex"/>
    <property type="evidence" value="ECO:0007669"/>
    <property type="project" value="TreeGrafter"/>
</dbReference>
<dbReference type="InterPro" id="IPR006592">
    <property type="entry name" value="RNA_pol_N"/>
</dbReference>
<protein>
    <recommendedName>
        <fullName evidence="2">DNA-directed RNA polymerase</fullName>
        <ecNumber evidence="2">2.7.7.6</ecNumber>
    </recommendedName>
</protein>
<dbReference type="EMBL" id="GBHO01005462">
    <property type="protein sequence ID" value="JAG38142.1"/>
    <property type="molecule type" value="Transcribed_RNA"/>
</dbReference>
<evidence type="ECO:0000313" key="9">
    <source>
        <dbReference type="EMBL" id="JAG38142.1"/>
    </source>
</evidence>
<evidence type="ECO:0000313" key="10">
    <source>
        <dbReference type="EMBL" id="JAQ04633.1"/>
    </source>
</evidence>
<gene>
    <name evidence="9" type="primary">TRP11_3</name>
    <name evidence="10" type="synonym">TRP11_2</name>
    <name evidence="9" type="ORF">CM83_24744</name>
    <name evidence="10" type="ORF">g.16147</name>
</gene>
<evidence type="ECO:0000256" key="1">
    <source>
        <dbReference type="ARBA" id="ARBA00006460"/>
    </source>
</evidence>
<reference evidence="9" key="2">
    <citation type="submission" date="2014-07" db="EMBL/GenBank/DDBJ databases">
        <authorList>
            <person name="Hull J."/>
        </authorList>
    </citation>
    <scope>NUCLEOTIDE SEQUENCE</scope>
</reference>
<evidence type="ECO:0000256" key="5">
    <source>
        <dbReference type="ARBA" id="ARBA00022695"/>
    </source>
</evidence>
<keyword evidence="5" id="KW-0548">Nucleotidyltransferase</keyword>
<dbReference type="EMBL" id="GDHC01013996">
    <property type="protein sequence ID" value="JAQ04633.1"/>
    <property type="molecule type" value="Transcribed_RNA"/>
</dbReference>
<dbReference type="AlphaFoldDB" id="A0A0A9YYT3"/>
<dbReference type="PANTHER" id="PTHR19376:SF11">
    <property type="entry name" value="DNA-DIRECTED RNA POLYMERASE I SUBUNIT RPA1"/>
    <property type="match status" value="1"/>
</dbReference>
<evidence type="ECO:0000256" key="2">
    <source>
        <dbReference type="ARBA" id="ARBA00012418"/>
    </source>
</evidence>
<dbReference type="InterPro" id="IPR007066">
    <property type="entry name" value="RNA_pol_Rpb1_3"/>
</dbReference>
<dbReference type="InterPro" id="IPR045867">
    <property type="entry name" value="DNA-dir_RpoC_beta_prime"/>
</dbReference>
<feature type="compositionally biased region" description="Low complexity" evidence="7">
    <location>
        <begin position="1"/>
        <end position="14"/>
    </location>
</feature>
<dbReference type="Pfam" id="PF04983">
    <property type="entry name" value="RNA_pol_Rpb1_3"/>
    <property type="match status" value="1"/>
</dbReference>
<dbReference type="PANTHER" id="PTHR19376">
    <property type="entry name" value="DNA-DIRECTED RNA POLYMERASE"/>
    <property type="match status" value="1"/>
</dbReference>
<keyword evidence="4" id="KW-0808">Transferase</keyword>
<evidence type="ECO:0000256" key="6">
    <source>
        <dbReference type="ARBA" id="ARBA00023163"/>
    </source>
</evidence>
<name>A0A0A9YYT3_LYGHE</name>
<reference evidence="10" key="3">
    <citation type="journal article" date="2016" name="Gigascience">
        <title>De novo construction of an expanded transcriptome assembly for the western tarnished plant bug, Lygus hesperus.</title>
        <authorList>
            <person name="Tassone E.E."/>
            <person name="Geib S.M."/>
            <person name="Hall B."/>
            <person name="Fabrick J.A."/>
            <person name="Brent C.S."/>
            <person name="Hull J.J."/>
        </authorList>
    </citation>
    <scope>NUCLEOTIDE SEQUENCE</scope>
</reference>
<keyword evidence="3 9" id="KW-0240">DNA-directed RNA polymerase</keyword>
<organism evidence="9">
    <name type="scientific">Lygus hesperus</name>
    <name type="common">Western plant bug</name>
    <dbReference type="NCBI Taxonomy" id="30085"/>
    <lineage>
        <taxon>Eukaryota</taxon>
        <taxon>Metazoa</taxon>
        <taxon>Ecdysozoa</taxon>
        <taxon>Arthropoda</taxon>
        <taxon>Hexapoda</taxon>
        <taxon>Insecta</taxon>
        <taxon>Pterygota</taxon>
        <taxon>Neoptera</taxon>
        <taxon>Paraneoptera</taxon>
        <taxon>Hemiptera</taxon>
        <taxon>Heteroptera</taxon>
        <taxon>Panheteroptera</taxon>
        <taxon>Cimicomorpha</taxon>
        <taxon>Miridae</taxon>
        <taxon>Mirini</taxon>
        <taxon>Lygus</taxon>
    </lineage>
</organism>
<evidence type="ECO:0000256" key="4">
    <source>
        <dbReference type="ARBA" id="ARBA00022679"/>
    </source>
</evidence>
<dbReference type="InterPro" id="IPR042102">
    <property type="entry name" value="RNA_pol_Rpb1_3_sf"/>
</dbReference>
<dbReference type="Gene3D" id="2.40.40.20">
    <property type="match status" value="1"/>
</dbReference>
<accession>A0A0A9YYT3</accession>
<dbReference type="Gene3D" id="3.30.1490.180">
    <property type="entry name" value="RNA polymerase ii"/>
    <property type="match status" value="1"/>
</dbReference>
<sequence>MAAASSAPLSPLSAFHQRSNNSDRHDRKKSNTLSVATDFVGIHAHAAHPQMTANTIADDHHHLNSQNNNNGGVVLIVHRHILNNDRLVFNRQPTLHKPSMMGYRAKVLSGLRTLRFHYVNGKSYNADFDGDEMNVHIPQSIEAKVELECLMDANLNYLVPTSGKPIRGLIQDHIVAGVLLTLRNRFLTHDEFVQCVYYGLFPYLHEHHTLHNTAGMVPSLARLVPQPALLKPHAL</sequence>
<evidence type="ECO:0000259" key="8">
    <source>
        <dbReference type="SMART" id="SM00663"/>
    </source>
</evidence>
<dbReference type="EC" id="2.7.7.6" evidence="2"/>
<dbReference type="SMART" id="SM00663">
    <property type="entry name" value="RPOLA_N"/>
    <property type="match status" value="1"/>
</dbReference>
<dbReference type="GO" id="GO:0003899">
    <property type="term" value="F:DNA-directed RNA polymerase activity"/>
    <property type="evidence" value="ECO:0007669"/>
    <property type="project" value="UniProtKB-EC"/>
</dbReference>
<proteinExistence type="inferred from homology"/>
<comment type="similarity">
    <text evidence="1">Belongs to the RNA polymerase beta' chain family.</text>
</comment>
<evidence type="ECO:0000256" key="7">
    <source>
        <dbReference type="SAM" id="MobiDB-lite"/>
    </source>
</evidence>
<dbReference type="Pfam" id="PF00623">
    <property type="entry name" value="RNA_pol_Rpb1_2"/>
    <property type="match status" value="1"/>
</dbReference>
<dbReference type="SUPFAM" id="SSF64484">
    <property type="entry name" value="beta and beta-prime subunits of DNA dependent RNA-polymerase"/>
    <property type="match status" value="1"/>
</dbReference>
<feature type="region of interest" description="Disordered" evidence="7">
    <location>
        <begin position="1"/>
        <end position="30"/>
    </location>
</feature>
<evidence type="ECO:0000256" key="3">
    <source>
        <dbReference type="ARBA" id="ARBA00022478"/>
    </source>
</evidence>
<dbReference type="GO" id="GO:0003677">
    <property type="term" value="F:DNA binding"/>
    <property type="evidence" value="ECO:0007669"/>
    <property type="project" value="InterPro"/>
</dbReference>
<dbReference type="GO" id="GO:0006351">
    <property type="term" value="P:DNA-templated transcription"/>
    <property type="evidence" value="ECO:0007669"/>
    <property type="project" value="InterPro"/>
</dbReference>